<organism evidence="9 10">
    <name type="scientific">Collinsella ihumii</name>
    <dbReference type="NCBI Taxonomy" id="1720204"/>
    <lineage>
        <taxon>Bacteria</taxon>
        <taxon>Bacillati</taxon>
        <taxon>Actinomycetota</taxon>
        <taxon>Coriobacteriia</taxon>
        <taxon>Coriobacteriales</taxon>
        <taxon>Coriobacteriaceae</taxon>
        <taxon>Collinsella</taxon>
    </lineage>
</organism>
<feature type="chain" id="PRO_5036964864" evidence="7">
    <location>
        <begin position="33"/>
        <end position="328"/>
    </location>
</feature>
<evidence type="ECO:0000256" key="1">
    <source>
        <dbReference type="ARBA" id="ARBA00004193"/>
    </source>
</evidence>
<dbReference type="InterPro" id="IPR028082">
    <property type="entry name" value="Peripla_BP_I"/>
</dbReference>
<evidence type="ECO:0000256" key="5">
    <source>
        <dbReference type="ARBA" id="ARBA00023136"/>
    </source>
</evidence>
<protein>
    <submittedName>
        <fullName evidence="9">BMP family ABC transporter substrate-binding protein</fullName>
    </submittedName>
</protein>
<keyword evidence="3" id="KW-1003">Cell membrane</keyword>
<proteinExistence type="inferred from homology"/>
<keyword evidence="5" id="KW-0472">Membrane</keyword>
<keyword evidence="6" id="KW-0449">Lipoprotein</keyword>
<evidence type="ECO:0000256" key="6">
    <source>
        <dbReference type="ARBA" id="ARBA00023288"/>
    </source>
</evidence>
<dbReference type="Proteomes" id="UP000746751">
    <property type="component" value="Unassembled WGS sequence"/>
</dbReference>
<evidence type="ECO:0000313" key="10">
    <source>
        <dbReference type="Proteomes" id="UP000746751"/>
    </source>
</evidence>
<comment type="subcellular location">
    <subcellularLocation>
        <location evidence="1">Cell membrane</location>
        <topology evidence="1">Lipid-anchor</topology>
    </subcellularLocation>
</comment>
<evidence type="ECO:0000256" key="2">
    <source>
        <dbReference type="ARBA" id="ARBA00008610"/>
    </source>
</evidence>
<dbReference type="EMBL" id="DYVF01000013">
    <property type="protein sequence ID" value="HJG30080.1"/>
    <property type="molecule type" value="Genomic_DNA"/>
</dbReference>
<dbReference type="Gene3D" id="3.40.50.2300">
    <property type="match status" value="2"/>
</dbReference>
<name>A0A921IMI6_9ACTN</name>
<evidence type="ECO:0000259" key="8">
    <source>
        <dbReference type="Pfam" id="PF02608"/>
    </source>
</evidence>
<feature type="domain" description="ABC transporter substrate-binding protein PnrA-like" evidence="8">
    <location>
        <begin position="38"/>
        <end position="311"/>
    </location>
</feature>
<evidence type="ECO:0000256" key="4">
    <source>
        <dbReference type="ARBA" id="ARBA00022729"/>
    </source>
</evidence>
<dbReference type="GO" id="GO:0005886">
    <property type="term" value="C:plasma membrane"/>
    <property type="evidence" value="ECO:0007669"/>
    <property type="project" value="UniProtKB-SubCell"/>
</dbReference>
<keyword evidence="4 7" id="KW-0732">Signal</keyword>
<evidence type="ECO:0000256" key="3">
    <source>
        <dbReference type="ARBA" id="ARBA00022475"/>
    </source>
</evidence>
<dbReference type="InterPro" id="IPR006311">
    <property type="entry name" value="TAT_signal"/>
</dbReference>
<dbReference type="InterPro" id="IPR003760">
    <property type="entry name" value="PnrA-like"/>
</dbReference>
<feature type="signal peptide" evidence="7">
    <location>
        <begin position="1"/>
        <end position="32"/>
    </location>
</feature>
<dbReference type="PANTHER" id="PTHR34296">
    <property type="entry name" value="TRANSCRIPTIONAL ACTIVATOR PROTEIN MED"/>
    <property type="match status" value="1"/>
</dbReference>
<comment type="similarity">
    <text evidence="2">Belongs to the BMP lipoprotein family.</text>
</comment>
<sequence>MDAYSISRRNVIRCTVAAACAAALPLSLSACAEERSYKAGMFIDGAIDDGGWGESCYNALVSASEAHQWEHTYTQHVDEDDWEDAIEDLIDGGCTIIFAPGAQYTEAVDQAAAEHEDIKFIVLNGDFERDNVENLVPNNAQIGQLAGALAGLISKTGVIGFIGGTGLEGTKEKVANYEAAARAINANIQVVEDYADSFADEERGYEIATEMVEQKNVDVLFDDASIVDAGARRALYDLGRGMAIAQPNDAGSSYDQVIAGSVLTDNDMMMRNAFRDIESGSFGNKTVTGDASTGGVGVGTLSDVLVEPFIQERYAGIADQIAQGTFIG</sequence>
<dbReference type="InterPro" id="IPR050957">
    <property type="entry name" value="BMP_lipoprotein"/>
</dbReference>
<evidence type="ECO:0000256" key="7">
    <source>
        <dbReference type="SAM" id="SignalP"/>
    </source>
</evidence>
<dbReference type="AlphaFoldDB" id="A0A921IMI6"/>
<dbReference type="SUPFAM" id="SSF53822">
    <property type="entry name" value="Periplasmic binding protein-like I"/>
    <property type="match status" value="1"/>
</dbReference>
<comment type="caution">
    <text evidence="9">The sequence shown here is derived from an EMBL/GenBank/DDBJ whole genome shotgun (WGS) entry which is preliminary data.</text>
</comment>
<dbReference type="Pfam" id="PF02608">
    <property type="entry name" value="Bmp"/>
    <property type="match status" value="1"/>
</dbReference>
<gene>
    <name evidence="9" type="ORF">K8U80_01655</name>
</gene>
<reference evidence="9" key="1">
    <citation type="journal article" date="2021" name="PeerJ">
        <title>Extensive microbial diversity within the chicken gut microbiome revealed by metagenomics and culture.</title>
        <authorList>
            <person name="Gilroy R."/>
            <person name="Ravi A."/>
            <person name="Getino M."/>
            <person name="Pursley I."/>
            <person name="Horton D.L."/>
            <person name="Alikhan N.F."/>
            <person name="Baker D."/>
            <person name="Gharbi K."/>
            <person name="Hall N."/>
            <person name="Watson M."/>
            <person name="Adriaenssens E.M."/>
            <person name="Foster-Nyarko E."/>
            <person name="Jarju S."/>
            <person name="Secka A."/>
            <person name="Antonio M."/>
            <person name="Oren A."/>
            <person name="Chaudhuri R.R."/>
            <person name="La Ragione R."/>
            <person name="Hildebrand F."/>
            <person name="Pallen M.J."/>
        </authorList>
    </citation>
    <scope>NUCLEOTIDE SEQUENCE</scope>
    <source>
        <strain evidence="9">ChiGjej2B2-7701</strain>
    </source>
</reference>
<dbReference type="PROSITE" id="PS51318">
    <property type="entry name" value="TAT"/>
    <property type="match status" value="1"/>
</dbReference>
<accession>A0A921IMI6</accession>
<dbReference type="PANTHER" id="PTHR34296:SF2">
    <property type="entry name" value="ABC TRANSPORTER GUANOSINE-BINDING PROTEIN NUPN"/>
    <property type="match status" value="1"/>
</dbReference>
<reference evidence="9" key="2">
    <citation type="submission" date="2021-09" db="EMBL/GenBank/DDBJ databases">
        <authorList>
            <person name="Gilroy R."/>
        </authorList>
    </citation>
    <scope>NUCLEOTIDE SEQUENCE</scope>
    <source>
        <strain evidence="9">ChiGjej2B2-7701</strain>
    </source>
</reference>
<evidence type="ECO:0000313" key="9">
    <source>
        <dbReference type="EMBL" id="HJG30080.1"/>
    </source>
</evidence>